<protein>
    <submittedName>
        <fullName evidence="1">Pentapeptide repeat-containing protein</fullName>
    </submittedName>
</protein>
<name>A0ABR9CZQ9_9GAMM</name>
<comment type="caution">
    <text evidence="1">The sequence shown here is derived from an EMBL/GenBank/DDBJ whole genome shotgun (WGS) entry which is preliminary data.</text>
</comment>
<gene>
    <name evidence="1" type="ORF">IE877_06150</name>
</gene>
<dbReference type="InterPro" id="IPR011990">
    <property type="entry name" value="TPR-like_helical_dom_sf"/>
</dbReference>
<dbReference type="RefSeq" id="WP_192373829.1">
    <property type="nucleotide sequence ID" value="NZ_CAJHIV010000001.1"/>
</dbReference>
<sequence>MFVFSKPAKRGKLANMIFKVIVFCLAVLPIQVFACSCWDPEPEEYLQASTLIFKGIVESVEKIVPTSVADKYSITTISDELASSRAKFKLTTLYKGPESKEIDIEFHKNGASCGWDFSVGKKVTVFADGNARSGFKTSMCMMFPYAYSIEHGDNRYQKAIDAYRKKRNSLFSLSRNTRKNQVLLREQATFFVRNQDYAAAELAFNQILKLRPKDLSALVGRADARYKQGAYELALADYQAIQKLDIQNSAARHGKTFALFKLGRIQELGDDRDFSGYENDLDHSSFAGLNLAGTNFRGAKLSNTDLSGADLSNADFSESDIHSSNFKGAKLNHAKFRNLKSASETQFNHADLRHADFDDTVLFATNFDDAILDDADFSKADMRLASFEGASINNTKLHGKRMVSANLRGLKFVDQDLSGADFRGAELRGTIFQSTNLKGAIFGVAEGKMTNLQDSDLSKANLTDVDWGPVIVDCHIKLPYNLDIAKLLVFPIWTGCKGNPPRTAPPTTYRFPWGIVLQGIDASNSYYVDGDLSRFRFQHSNFDNSDFSRATLIGLDIQGGSYQKANFEYANLTNAHFTAVSFSEASFAHADLSNAKLREVDFSSANLEEAKLTGLCFDTKSKWPEGFDPLAVGAKLCE</sequence>
<keyword evidence="2" id="KW-1185">Reference proteome</keyword>
<dbReference type="PANTHER" id="PTHR14136:SF17">
    <property type="entry name" value="BTB_POZ DOMAIN-CONTAINING PROTEIN KCTD9"/>
    <property type="match status" value="1"/>
</dbReference>
<dbReference type="InterPro" id="IPR008993">
    <property type="entry name" value="TIMP-like_OB-fold"/>
</dbReference>
<proteinExistence type="predicted"/>
<dbReference type="Gene3D" id="2.160.20.80">
    <property type="entry name" value="E3 ubiquitin-protein ligase SopA"/>
    <property type="match status" value="3"/>
</dbReference>
<dbReference type="Gene3D" id="1.25.40.10">
    <property type="entry name" value="Tetratricopeptide repeat domain"/>
    <property type="match status" value="1"/>
</dbReference>
<reference evidence="1 2" key="1">
    <citation type="submission" date="2020-09" db="EMBL/GenBank/DDBJ databases">
        <title>Methylomonas albis sp. nov. and Methylomonas fluvii sp. nov.: Two cold-adapted methanotrophs from the River Elbe and an amended description of Methylovulum psychrotolerans strain Eb1.</title>
        <authorList>
            <person name="Bussmann I.K."/>
            <person name="Klings K.-W."/>
            <person name="Warnstedt J."/>
            <person name="Hoppert M."/>
            <person name="Saborowski A."/>
            <person name="Horn F."/>
            <person name="Liebner S."/>
        </authorList>
    </citation>
    <scope>NUCLEOTIDE SEQUENCE [LARGE SCALE GENOMIC DNA]</scope>
    <source>
        <strain evidence="1 2">EbA</strain>
    </source>
</reference>
<dbReference type="Gene3D" id="2.40.50.120">
    <property type="match status" value="1"/>
</dbReference>
<dbReference type="SUPFAM" id="SSF50242">
    <property type="entry name" value="TIMP-like"/>
    <property type="match status" value="1"/>
</dbReference>
<dbReference type="InterPro" id="IPR001646">
    <property type="entry name" value="5peptide_repeat"/>
</dbReference>
<dbReference type="SUPFAM" id="SSF48452">
    <property type="entry name" value="TPR-like"/>
    <property type="match status" value="1"/>
</dbReference>
<dbReference type="EMBL" id="JACXSS010000001">
    <property type="protein sequence ID" value="MBD9355463.1"/>
    <property type="molecule type" value="Genomic_DNA"/>
</dbReference>
<accession>A0ABR9CZQ9</accession>
<dbReference type="Proteomes" id="UP000652176">
    <property type="component" value="Unassembled WGS sequence"/>
</dbReference>
<dbReference type="InterPro" id="IPR051082">
    <property type="entry name" value="Pentapeptide-BTB/POZ_domain"/>
</dbReference>
<dbReference type="PANTHER" id="PTHR14136">
    <property type="entry name" value="BTB_POZ DOMAIN-CONTAINING PROTEIN KCTD9"/>
    <property type="match status" value="1"/>
</dbReference>
<evidence type="ECO:0000313" key="2">
    <source>
        <dbReference type="Proteomes" id="UP000652176"/>
    </source>
</evidence>
<organism evidence="1 2">
    <name type="scientific">Methylomonas albis</name>
    <dbReference type="NCBI Taxonomy" id="1854563"/>
    <lineage>
        <taxon>Bacteria</taxon>
        <taxon>Pseudomonadati</taxon>
        <taxon>Pseudomonadota</taxon>
        <taxon>Gammaproteobacteria</taxon>
        <taxon>Methylococcales</taxon>
        <taxon>Methylococcaceae</taxon>
        <taxon>Methylomonas</taxon>
    </lineage>
</organism>
<dbReference type="SUPFAM" id="SSF141571">
    <property type="entry name" value="Pentapeptide repeat-like"/>
    <property type="match status" value="2"/>
</dbReference>
<dbReference type="Pfam" id="PF00805">
    <property type="entry name" value="Pentapeptide"/>
    <property type="match status" value="5"/>
</dbReference>
<dbReference type="Pfam" id="PF13432">
    <property type="entry name" value="TPR_16"/>
    <property type="match status" value="1"/>
</dbReference>
<evidence type="ECO:0000313" key="1">
    <source>
        <dbReference type="EMBL" id="MBD9355463.1"/>
    </source>
</evidence>